<name>A0A540KKW4_MALBA</name>
<evidence type="ECO:0000313" key="3">
    <source>
        <dbReference type="Proteomes" id="UP000315295"/>
    </source>
</evidence>
<dbReference type="EMBL" id="VIEB01001148">
    <property type="protein sequence ID" value="TQD74853.1"/>
    <property type="molecule type" value="Genomic_DNA"/>
</dbReference>
<gene>
    <name evidence="2" type="ORF">C1H46_039611</name>
</gene>
<comment type="caution">
    <text evidence="2">The sequence shown here is derived from an EMBL/GenBank/DDBJ whole genome shotgun (WGS) entry which is preliminary data.</text>
</comment>
<feature type="region of interest" description="Disordered" evidence="1">
    <location>
        <begin position="1"/>
        <end position="48"/>
    </location>
</feature>
<sequence length="76" mass="8445">MLTDHTPTILTAANIRSGRSSENEAHTTTTTTSTAETKRQAHQEEHRFDAEEQGLILNDFFEQAKDFISSDGGPPR</sequence>
<dbReference type="AlphaFoldDB" id="A0A540KKW4"/>
<reference evidence="2 3" key="1">
    <citation type="journal article" date="2019" name="G3 (Bethesda)">
        <title>Sequencing of a Wild Apple (Malus baccata) Genome Unravels the Differences Between Cultivated and Wild Apple Species Regarding Disease Resistance and Cold Tolerance.</title>
        <authorList>
            <person name="Chen X."/>
        </authorList>
    </citation>
    <scope>NUCLEOTIDE SEQUENCE [LARGE SCALE GENOMIC DNA]</scope>
    <source>
        <strain evidence="3">cv. Shandingzi</strain>
        <tissue evidence="2">Leaves</tissue>
    </source>
</reference>
<dbReference type="Proteomes" id="UP000315295">
    <property type="component" value="Unassembled WGS sequence"/>
</dbReference>
<organism evidence="2 3">
    <name type="scientific">Malus baccata</name>
    <name type="common">Siberian crab apple</name>
    <name type="synonym">Pyrus baccata</name>
    <dbReference type="NCBI Taxonomy" id="106549"/>
    <lineage>
        <taxon>Eukaryota</taxon>
        <taxon>Viridiplantae</taxon>
        <taxon>Streptophyta</taxon>
        <taxon>Embryophyta</taxon>
        <taxon>Tracheophyta</taxon>
        <taxon>Spermatophyta</taxon>
        <taxon>Magnoliopsida</taxon>
        <taxon>eudicotyledons</taxon>
        <taxon>Gunneridae</taxon>
        <taxon>Pentapetalae</taxon>
        <taxon>rosids</taxon>
        <taxon>fabids</taxon>
        <taxon>Rosales</taxon>
        <taxon>Rosaceae</taxon>
        <taxon>Amygdaloideae</taxon>
        <taxon>Maleae</taxon>
        <taxon>Malus</taxon>
    </lineage>
</organism>
<evidence type="ECO:0000256" key="1">
    <source>
        <dbReference type="SAM" id="MobiDB-lite"/>
    </source>
</evidence>
<accession>A0A540KKW4</accession>
<keyword evidence="3" id="KW-1185">Reference proteome</keyword>
<proteinExistence type="predicted"/>
<feature type="compositionally biased region" description="Basic and acidic residues" evidence="1">
    <location>
        <begin position="36"/>
        <end position="48"/>
    </location>
</feature>
<protein>
    <submittedName>
        <fullName evidence="2">Uncharacterized protein</fullName>
    </submittedName>
</protein>
<feature type="compositionally biased region" description="Low complexity" evidence="1">
    <location>
        <begin position="26"/>
        <end position="35"/>
    </location>
</feature>
<evidence type="ECO:0000313" key="2">
    <source>
        <dbReference type="EMBL" id="TQD74853.1"/>
    </source>
</evidence>
<feature type="compositionally biased region" description="Polar residues" evidence="1">
    <location>
        <begin position="1"/>
        <end position="11"/>
    </location>
</feature>